<dbReference type="InterPro" id="IPR002347">
    <property type="entry name" value="SDR_fam"/>
</dbReference>
<dbReference type="Proteomes" id="UP000253501">
    <property type="component" value="Unassembled WGS sequence"/>
</dbReference>
<dbReference type="Gene3D" id="3.40.50.720">
    <property type="entry name" value="NAD(P)-binding Rossmann-like Domain"/>
    <property type="match status" value="1"/>
</dbReference>
<evidence type="ECO:0000313" key="5">
    <source>
        <dbReference type="EMBL" id="RCJ04147.1"/>
    </source>
</evidence>
<dbReference type="EMBL" id="QDHA01000110">
    <property type="protein sequence ID" value="RCJ04147.1"/>
    <property type="molecule type" value="Genomic_DNA"/>
</dbReference>
<dbReference type="GO" id="GO:0016491">
    <property type="term" value="F:oxidoreductase activity"/>
    <property type="evidence" value="ECO:0007669"/>
    <property type="project" value="UniProtKB-KW"/>
</dbReference>
<dbReference type="InterPro" id="IPR057326">
    <property type="entry name" value="KR_dom"/>
</dbReference>
<keyword evidence="2" id="KW-0560">Oxidoreductase</keyword>
<comment type="caution">
    <text evidence="5">The sequence shown here is derived from an EMBL/GenBank/DDBJ whole genome shotgun (WGS) entry which is preliminary data.</text>
</comment>
<dbReference type="PANTHER" id="PTHR24321:SF8">
    <property type="entry name" value="ESTRADIOL 17-BETA-DEHYDROGENASE 8-RELATED"/>
    <property type="match status" value="1"/>
</dbReference>
<comment type="similarity">
    <text evidence="1">Belongs to the short-chain dehydrogenases/reductases (SDR) family.</text>
</comment>
<feature type="domain" description="Ketoreductase" evidence="4">
    <location>
        <begin position="20"/>
        <end position="200"/>
    </location>
</feature>
<accession>A0A367PA94</accession>
<dbReference type="SUPFAM" id="SSF51735">
    <property type="entry name" value="NAD(P)-binding Rossmann-fold domains"/>
    <property type="match status" value="1"/>
</dbReference>
<dbReference type="PANTHER" id="PTHR24321">
    <property type="entry name" value="DEHYDROGENASES, SHORT CHAIN"/>
    <property type="match status" value="1"/>
</dbReference>
<evidence type="ECO:0000256" key="3">
    <source>
        <dbReference type="ARBA" id="ARBA00023027"/>
    </source>
</evidence>
<dbReference type="AlphaFoldDB" id="A0A367PA94"/>
<evidence type="ECO:0000256" key="1">
    <source>
        <dbReference type="ARBA" id="ARBA00006484"/>
    </source>
</evidence>
<evidence type="ECO:0000256" key="2">
    <source>
        <dbReference type="ARBA" id="ARBA00023002"/>
    </source>
</evidence>
<dbReference type="PROSITE" id="PS00061">
    <property type="entry name" value="ADH_SHORT"/>
    <property type="match status" value="1"/>
</dbReference>
<dbReference type="PRINTS" id="PR00081">
    <property type="entry name" value="GDHRDH"/>
</dbReference>
<reference evidence="5 6" key="1">
    <citation type="submission" date="2018-04" db="EMBL/GenBank/DDBJ databases">
        <title>Cupriavidus necator CR12 genome sequencing and assembly.</title>
        <authorList>
            <person name="Ben Fekih I."/>
            <person name="Mazhar H.S."/>
            <person name="Bello S.K."/>
            <person name="Rensing C."/>
        </authorList>
    </citation>
    <scope>NUCLEOTIDE SEQUENCE [LARGE SCALE GENOMIC DNA]</scope>
    <source>
        <strain evidence="5 6">CR12</strain>
    </source>
</reference>
<organism evidence="5 6">
    <name type="scientific">Cupriavidus necator</name>
    <name type="common">Alcaligenes eutrophus</name>
    <name type="synonym">Ralstonia eutropha</name>
    <dbReference type="NCBI Taxonomy" id="106590"/>
    <lineage>
        <taxon>Bacteria</taxon>
        <taxon>Pseudomonadati</taxon>
        <taxon>Pseudomonadota</taxon>
        <taxon>Betaproteobacteria</taxon>
        <taxon>Burkholderiales</taxon>
        <taxon>Burkholderiaceae</taxon>
        <taxon>Cupriavidus</taxon>
    </lineage>
</organism>
<name>A0A367PA94_CUPNE</name>
<dbReference type="SMART" id="SM00822">
    <property type="entry name" value="PKS_KR"/>
    <property type="match status" value="1"/>
</dbReference>
<gene>
    <name evidence="5" type="ORF">DDK22_33510</name>
</gene>
<evidence type="ECO:0000313" key="6">
    <source>
        <dbReference type="Proteomes" id="UP000253501"/>
    </source>
</evidence>
<protein>
    <submittedName>
        <fullName evidence="5">SDR family NAD(P)-dependent oxidoreductase</fullName>
    </submittedName>
</protein>
<dbReference type="RefSeq" id="WP_114135692.1">
    <property type="nucleotide sequence ID" value="NZ_CP068436.1"/>
</dbReference>
<dbReference type="InterPro" id="IPR036291">
    <property type="entry name" value="NAD(P)-bd_dom_sf"/>
</dbReference>
<sequence length="265" mass="27062">MTTQHPAASDLRVALNTPASAVVVTGGASGIGEACAAALAAIGRPVAIWDIQEDKARAVAATLADRYCVPAFGLGIDLRAPAGLEDALDRTRASLPALGGMVHAAGVVDQSGIDGLTQAGWDAVLDVNLRAMALLVQAMLPDLRAQPGAAVVGIASINATLGNALIPAYSASKGGLLSLVRSLADSLGRDGIRINAVSPGQIHTPMLQPAIDALPEGTFERRIQLGRLGTPAEIGRVVRFLLSDEASYVTGTELIVDGGNIPSQR</sequence>
<proteinExistence type="inferred from homology"/>
<dbReference type="CDD" id="cd05233">
    <property type="entry name" value="SDR_c"/>
    <property type="match status" value="1"/>
</dbReference>
<dbReference type="FunFam" id="3.40.50.720:FF:000084">
    <property type="entry name" value="Short-chain dehydrogenase reductase"/>
    <property type="match status" value="1"/>
</dbReference>
<keyword evidence="3" id="KW-0520">NAD</keyword>
<dbReference type="Pfam" id="PF13561">
    <property type="entry name" value="adh_short_C2"/>
    <property type="match status" value="1"/>
</dbReference>
<dbReference type="InterPro" id="IPR020904">
    <property type="entry name" value="Sc_DH/Rdtase_CS"/>
</dbReference>
<evidence type="ECO:0000259" key="4">
    <source>
        <dbReference type="SMART" id="SM00822"/>
    </source>
</evidence>